<reference evidence="2 3" key="1">
    <citation type="submission" date="2018-11" db="EMBL/GenBank/DDBJ databases">
        <authorList>
            <consortium name="Pathogen Informatics"/>
        </authorList>
    </citation>
    <scope>NUCLEOTIDE SEQUENCE [LARGE SCALE GENOMIC DNA]</scope>
</reference>
<evidence type="ECO:0000313" key="2">
    <source>
        <dbReference type="EMBL" id="VDM86022.1"/>
    </source>
</evidence>
<proteinExistence type="predicted"/>
<gene>
    <name evidence="2" type="ORF">SVUK_LOCUS21020</name>
</gene>
<feature type="compositionally biased region" description="Polar residues" evidence="1">
    <location>
        <begin position="10"/>
        <end position="23"/>
    </location>
</feature>
<sequence>MKKKKKNSLILKTSSQNSATGTSETDDASKTASSPVTDEAEYDTIGTPRLTHNPCQSGTCSGRCLPASIITAVSNIKPNTLIVPHDCLIVSRRLSRAPFSLWTTKHVVWPATEQTFAIKYSQR</sequence>
<feature type="region of interest" description="Disordered" evidence="1">
    <location>
        <begin position="1"/>
        <end position="49"/>
    </location>
</feature>
<organism evidence="2 3">
    <name type="scientific">Strongylus vulgaris</name>
    <name type="common">Blood worm</name>
    <dbReference type="NCBI Taxonomy" id="40348"/>
    <lineage>
        <taxon>Eukaryota</taxon>
        <taxon>Metazoa</taxon>
        <taxon>Ecdysozoa</taxon>
        <taxon>Nematoda</taxon>
        <taxon>Chromadorea</taxon>
        <taxon>Rhabditida</taxon>
        <taxon>Rhabditina</taxon>
        <taxon>Rhabditomorpha</taxon>
        <taxon>Strongyloidea</taxon>
        <taxon>Strongylidae</taxon>
        <taxon>Strongylus</taxon>
    </lineage>
</organism>
<keyword evidence="3" id="KW-1185">Reference proteome</keyword>
<protein>
    <submittedName>
        <fullName evidence="2">Uncharacterized protein</fullName>
    </submittedName>
</protein>
<dbReference type="Proteomes" id="UP000270094">
    <property type="component" value="Unassembled WGS sequence"/>
</dbReference>
<dbReference type="OrthoDB" id="5805989at2759"/>
<evidence type="ECO:0000256" key="1">
    <source>
        <dbReference type="SAM" id="MobiDB-lite"/>
    </source>
</evidence>
<dbReference type="AlphaFoldDB" id="A0A3P7M4D3"/>
<dbReference type="EMBL" id="UYYB01148927">
    <property type="protein sequence ID" value="VDM86022.1"/>
    <property type="molecule type" value="Genomic_DNA"/>
</dbReference>
<accession>A0A3P7M4D3</accession>
<name>A0A3P7M4D3_STRVU</name>
<evidence type="ECO:0000313" key="3">
    <source>
        <dbReference type="Proteomes" id="UP000270094"/>
    </source>
</evidence>